<dbReference type="InterPro" id="IPR001173">
    <property type="entry name" value="Glyco_trans_2-like"/>
</dbReference>
<reference evidence="3" key="1">
    <citation type="journal article" date="2019" name="Int. J. Syst. Evol. Microbiol.">
        <title>The Global Catalogue of Microorganisms (GCM) 10K type strain sequencing project: providing services to taxonomists for standard genome sequencing and annotation.</title>
        <authorList>
            <consortium name="The Broad Institute Genomics Platform"/>
            <consortium name="The Broad Institute Genome Sequencing Center for Infectious Disease"/>
            <person name="Wu L."/>
            <person name="Ma J."/>
        </authorList>
    </citation>
    <scope>NUCLEOTIDE SEQUENCE [LARGE SCALE GENOMIC DNA]</scope>
    <source>
        <strain evidence="3">KCTC 62195</strain>
    </source>
</reference>
<sequence length="352" mass="40575">MNNPKVTVFIPVYNRQHYIGPAVDSVLAQTYGNFEVLIVDDGSTDGTLAKLAEYRDPRLRVERNPHNMGIPATRNRGLELARGEYIALLDSDDLCYPDRLARQVEFLDRHPDIVQIGSACNFMDADGHPLKRVRRQPLDPDDVAASLLFYCALTNRTIMARTAILKEYGYSLDFRRCQDYELHQRLSRKHRMANMGDILVCGREHDGRITRNTDDLGRDRKQAIYRRGIEELGMEVSDEDLARHYALTRVKTLGAQFDNAYLDWAEQWLLRLDAANRRSGRFASDAFARTVGVCWLDLCWKARRRGGLHAYRRALHSPLSRRLPGAIGWRSAFDELKQRWCTPNRPRPPLNH</sequence>
<evidence type="ECO:0000313" key="3">
    <source>
        <dbReference type="Proteomes" id="UP001595457"/>
    </source>
</evidence>
<dbReference type="Proteomes" id="UP001595457">
    <property type="component" value="Unassembled WGS sequence"/>
</dbReference>
<protein>
    <submittedName>
        <fullName evidence="2">Glycosyltransferase family 2 protein</fullName>
    </submittedName>
</protein>
<feature type="domain" description="Glycosyltransferase 2-like" evidence="1">
    <location>
        <begin position="7"/>
        <end position="117"/>
    </location>
</feature>
<accession>A0ABV7API0</accession>
<proteinExistence type="predicted"/>
<dbReference type="RefSeq" id="WP_377812776.1">
    <property type="nucleotide sequence ID" value="NZ_JBHRSJ010000004.1"/>
</dbReference>
<keyword evidence="3" id="KW-1185">Reference proteome</keyword>
<evidence type="ECO:0000259" key="1">
    <source>
        <dbReference type="Pfam" id="PF00535"/>
    </source>
</evidence>
<dbReference type="InterPro" id="IPR029044">
    <property type="entry name" value="Nucleotide-diphossugar_trans"/>
</dbReference>
<dbReference type="PANTHER" id="PTHR22916:SF3">
    <property type="entry name" value="UDP-GLCNAC:BETAGAL BETA-1,3-N-ACETYLGLUCOSAMINYLTRANSFERASE-LIKE PROTEIN 1"/>
    <property type="match status" value="1"/>
</dbReference>
<dbReference type="EMBL" id="JBHRSJ010000004">
    <property type="protein sequence ID" value="MFC2971195.1"/>
    <property type="molecule type" value="Genomic_DNA"/>
</dbReference>
<dbReference type="Pfam" id="PF00535">
    <property type="entry name" value="Glycos_transf_2"/>
    <property type="match status" value="1"/>
</dbReference>
<evidence type="ECO:0000313" key="2">
    <source>
        <dbReference type="EMBL" id="MFC2971195.1"/>
    </source>
</evidence>
<dbReference type="CDD" id="cd00761">
    <property type="entry name" value="Glyco_tranf_GTA_type"/>
    <property type="match status" value="1"/>
</dbReference>
<dbReference type="SUPFAM" id="SSF53448">
    <property type="entry name" value="Nucleotide-diphospho-sugar transferases"/>
    <property type="match status" value="1"/>
</dbReference>
<gene>
    <name evidence="2" type="ORF">ACFOJE_03050</name>
</gene>
<dbReference type="Gene3D" id="3.90.550.10">
    <property type="entry name" value="Spore Coat Polysaccharide Biosynthesis Protein SpsA, Chain A"/>
    <property type="match status" value="1"/>
</dbReference>
<name>A0ABV7API0_9GAMM</name>
<organism evidence="2 3">
    <name type="scientific">Azotobacter bryophylli</name>
    <dbReference type="NCBI Taxonomy" id="1986537"/>
    <lineage>
        <taxon>Bacteria</taxon>
        <taxon>Pseudomonadati</taxon>
        <taxon>Pseudomonadota</taxon>
        <taxon>Gammaproteobacteria</taxon>
        <taxon>Pseudomonadales</taxon>
        <taxon>Pseudomonadaceae</taxon>
        <taxon>Azotobacter</taxon>
    </lineage>
</organism>
<comment type="caution">
    <text evidence="2">The sequence shown here is derived from an EMBL/GenBank/DDBJ whole genome shotgun (WGS) entry which is preliminary data.</text>
</comment>
<dbReference type="PANTHER" id="PTHR22916">
    <property type="entry name" value="GLYCOSYLTRANSFERASE"/>
    <property type="match status" value="1"/>
</dbReference>